<dbReference type="SUPFAM" id="SSF50156">
    <property type="entry name" value="PDZ domain-like"/>
    <property type="match status" value="1"/>
</dbReference>
<dbReference type="Proteomes" id="UP000245021">
    <property type="component" value="Unassembled WGS sequence"/>
</dbReference>
<dbReference type="Pfam" id="PF02163">
    <property type="entry name" value="Peptidase_M50"/>
    <property type="match status" value="1"/>
</dbReference>
<name>A0A2R5HGN1_9LACT</name>
<feature type="transmembrane region" description="Helical" evidence="11">
    <location>
        <begin position="390"/>
        <end position="409"/>
    </location>
</feature>
<comment type="subcellular location">
    <subcellularLocation>
        <location evidence="2">Membrane</location>
        <topology evidence="2">Multi-pass membrane protein</topology>
    </subcellularLocation>
</comment>
<dbReference type="InterPro" id="IPR008915">
    <property type="entry name" value="Peptidase_M50"/>
</dbReference>
<feature type="transmembrane region" description="Helical" evidence="11">
    <location>
        <begin position="6"/>
        <end position="29"/>
    </location>
</feature>
<dbReference type="GO" id="GO:0004222">
    <property type="term" value="F:metalloendopeptidase activity"/>
    <property type="evidence" value="ECO:0007669"/>
    <property type="project" value="InterPro"/>
</dbReference>
<comment type="similarity">
    <text evidence="3 11">Belongs to the peptidase M50B family.</text>
</comment>
<evidence type="ECO:0000256" key="10">
    <source>
        <dbReference type="ARBA" id="ARBA00023136"/>
    </source>
</evidence>
<keyword evidence="4 13" id="KW-0645">Protease</keyword>
<evidence type="ECO:0000313" key="14">
    <source>
        <dbReference type="Proteomes" id="UP000245021"/>
    </source>
</evidence>
<dbReference type="SMART" id="SM00228">
    <property type="entry name" value="PDZ"/>
    <property type="match status" value="1"/>
</dbReference>
<dbReference type="PANTHER" id="PTHR42837">
    <property type="entry name" value="REGULATOR OF SIGMA-E PROTEASE RSEP"/>
    <property type="match status" value="1"/>
</dbReference>
<dbReference type="CDD" id="cd23081">
    <property type="entry name" value="cpPDZ_EcRseP-like"/>
    <property type="match status" value="1"/>
</dbReference>
<keyword evidence="14" id="KW-1185">Reference proteome</keyword>
<accession>A0A2R5HGN1</accession>
<evidence type="ECO:0000256" key="11">
    <source>
        <dbReference type="RuleBase" id="RU362031"/>
    </source>
</evidence>
<evidence type="ECO:0000256" key="9">
    <source>
        <dbReference type="ARBA" id="ARBA00023049"/>
    </source>
</evidence>
<dbReference type="PANTHER" id="PTHR42837:SF2">
    <property type="entry name" value="MEMBRANE METALLOPROTEASE ARASP2, CHLOROPLASTIC-RELATED"/>
    <property type="match status" value="1"/>
</dbReference>
<evidence type="ECO:0000256" key="3">
    <source>
        <dbReference type="ARBA" id="ARBA00007931"/>
    </source>
</evidence>
<evidence type="ECO:0000256" key="4">
    <source>
        <dbReference type="ARBA" id="ARBA00022670"/>
    </source>
</evidence>
<feature type="domain" description="PDZ" evidence="12">
    <location>
        <begin position="206"/>
        <end position="245"/>
    </location>
</feature>
<keyword evidence="5 11" id="KW-0812">Transmembrane</keyword>
<keyword evidence="8 11" id="KW-1133">Transmembrane helix</keyword>
<dbReference type="InterPro" id="IPR041489">
    <property type="entry name" value="PDZ_6"/>
</dbReference>
<keyword evidence="11" id="KW-0479">Metal-binding</keyword>
<evidence type="ECO:0000313" key="13">
    <source>
        <dbReference type="EMBL" id="GBG96505.1"/>
    </source>
</evidence>
<keyword evidence="9 11" id="KW-0482">Metalloprotease</keyword>
<gene>
    <name evidence="13" type="primary">rseP</name>
    <name evidence="13" type="ORF">NtB2_00617</name>
</gene>
<evidence type="ECO:0000256" key="5">
    <source>
        <dbReference type="ARBA" id="ARBA00022692"/>
    </source>
</evidence>
<dbReference type="PROSITE" id="PS50106">
    <property type="entry name" value="PDZ"/>
    <property type="match status" value="1"/>
</dbReference>
<proteinExistence type="inferred from homology"/>
<dbReference type="GO" id="GO:0016020">
    <property type="term" value="C:membrane"/>
    <property type="evidence" value="ECO:0007669"/>
    <property type="project" value="UniProtKB-SubCell"/>
</dbReference>
<dbReference type="AlphaFoldDB" id="A0A2R5HGN1"/>
<dbReference type="Gene3D" id="2.30.42.10">
    <property type="match status" value="1"/>
</dbReference>
<reference evidence="13 14" key="1">
    <citation type="journal article" date="2018" name="Genome Announc.">
        <title>Draft Genome Sequence of Lactococcus sp. Strain NtB2 (JCM 32569), Isolated from the Gut of the Higher Termite Nasutitermes takasagoensis.</title>
        <authorList>
            <person name="Noda S."/>
            <person name="Aihara C."/>
            <person name="Yuki M."/>
            <person name="Ohkuma M."/>
        </authorList>
    </citation>
    <scope>NUCLEOTIDE SEQUENCE [LARGE SCALE GENOMIC DNA]</scope>
    <source>
        <strain evidence="13 14">NtB2</strain>
    </source>
</reference>
<dbReference type="InterPro" id="IPR004387">
    <property type="entry name" value="Pept_M50_Zn"/>
</dbReference>
<evidence type="ECO:0000256" key="1">
    <source>
        <dbReference type="ARBA" id="ARBA00001947"/>
    </source>
</evidence>
<dbReference type="InterPro" id="IPR036034">
    <property type="entry name" value="PDZ_sf"/>
</dbReference>
<evidence type="ECO:0000256" key="6">
    <source>
        <dbReference type="ARBA" id="ARBA00022801"/>
    </source>
</evidence>
<evidence type="ECO:0000256" key="7">
    <source>
        <dbReference type="ARBA" id="ARBA00022833"/>
    </source>
</evidence>
<dbReference type="RefSeq" id="WP_109245478.1">
    <property type="nucleotide sequence ID" value="NZ_BFFO01000003.1"/>
</dbReference>
<dbReference type="GO" id="GO:0046872">
    <property type="term" value="F:metal ion binding"/>
    <property type="evidence" value="ECO:0007669"/>
    <property type="project" value="UniProtKB-KW"/>
</dbReference>
<dbReference type="OrthoDB" id="9782003at2"/>
<dbReference type="EC" id="3.4.24.-" evidence="11"/>
<keyword evidence="7 11" id="KW-0862">Zinc</keyword>
<comment type="cofactor">
    <cofactor evidence="1 11">
        <name>Zn(2+)</name>
        <dbReference type="ChEBI" id="CHEBI:29105"/>
    </cofactor>
</comment>
<dbReference type="InterPro" id="IPR001478">
    <property type="entry name" value="PDZ"/>
</dbReference>
<dbReference type="CDD" id="cd06163">
    <property type="entry name" value="S2P-M50_PDZ_RseP-like"/>
    <property type="match status" value="1"/>
</dbReference>
<protein>
    <recommendedName>
        <fullName evidence="11">Zinc metalloprotease</fullName>
        <ecNumber evidence="11">3.4.24.-</ecNumber>
    </recommendedName>
</protein>
<keyword evidence="6 11" id="KW-0378">Hydrolase</keyword>
<dbReference type="NCBIfam" id="TIGR00054">
    <property type="entry name" value="RIP metalloprotease RseP"/>
    <property type="match status" value="1"/>
</dbReference>
<evidence type="ECO:0000256" key="8">
    <source>
        <dbReference type="ARBA" id="ARBA00022989"/>
    </source>
</evidence>
<organism evidence="13 14">
    <name type="scientific">Lactococcus termiticola</name>
    <dbReference type="NCBI Taxonomy" id="2169526"/>
    <lineage>
        <taxon>Bacteria</taxon>
        <taxon>Bacillati</taxon>
        <taxon>Bacillota</taxon>
        <taxon>Bacilli</taxon>
        <taxon>Lactobacillales</taxon>
        <taxon>Streptococcaceae</taxon>
        <taxon>Lactococcus</taxon>
    </lineage>
</organism>
<dbReference type="GO" id="GO:0006508">
    <property type="term" value="P:proteolysis"/>
    <property type="evidence" value="ECO:0007669"/>
    <property type="project" value="UniProtKB-KW"/>
</dbReference>
<evidence type="ECO:0000256" key="2">
    <source>
        <dbReference type="ARBA" id="ARBA00004141"/>
    </source>
</evidence>
<dbReference type="EMBL" id="BFFO01000003">
    <property type="protein sequence ID" value="GBG96505.1"/>
    <property type="molecule type" value="Genomic_DNA"/>
</dbReference>
<comment type="caution">
    <text evidence="13">The sequence shown here is derived from an EMBL/GenBank/DDBJ whole genome shotgun (WGS) entry which is preliminary data.</text>
</comment>
<feature type="transmembrane region" description="Helical" evidence="11">
    <location>
        <begin position="347"/>
        <end position="369"/>
    </location>
</feature>
<evidence type="ECO:0000259" key="12">
    <source>
        <dbReference type="PROSITE" id="PS50106"/>
    </source>
</evidence>
<keyword evidence="10 11" id="KW-0472">Membrane</keyword>
<dbReference type="Pfam" id="PF17820">
    <property type="entry name" value="PDZ_6"/>
    <property type="match status" value="1"/>
</dbReference>
<sequence>MSHFFITLITFIIVFGIIVSIHEYGHLFFAKKAGILVREYAVGMGPKIFGHRAKDGTLYTIRIIPVGGYVRMAGWGDDTTEIKKGQPVSLFLENEKVSRINLSDRLTLEQAIPMLVTEYDFEEALFIEGEVFGEVKRYPVLHDATVIEEDGTELRIAPLDVQYQSASIPGKILTNFAGPLNNFILGLVAFILLAFLQGGVPNPDNVVGTVAENTPAYTAGLKSGDKVIAINGTATISWNEVAQTIAASDGREMKLDIERNGQSKSINVAAKKEAGAYRLGIGQAMKTGFVDKLTGGFTQTLNAMTLIFQALGHLITQPSLNQLGGPVAIFQISGQAAQGGFTTVLSFLAMLSINLGIVNLIPIPVLDGGKILLNIIEAIRRKPLSQEKESIITLIGVVFMILLMIAVTWNDILRALGH</sequence>